<proteinExistence type="predicted"/>
<dbReference type="InterPro" id="IPR052158">
    <property type="entry name" value="INH-QAR"/>
</dbReference>
<dbReference type="Pfam" id="PF01965">
    <property type="entry name" value="DJ-1_PfpI"/>
    <property type="match status" value="1"/>
</dbReference>
<reference evidence="5 6" key="1">
    <citation type="journal article" date="2021" name="Syst. Appl. Microbiol.">
        <title>Pseudomonas lalucatii sp. nov. isolated from Vallgornera, a karstic cave in Mallorca, Western Mediterranean.</title>
        <authorList>
            <person name="Busquets A."/>
            <person name="Mulet M."/>
            <person name="Gomila M."/>
            <person name="Garcia-Valdes E."/>
        </authorList>
    </citation>
    <scope>NUCLEOTIDE SEQUENCE [LARGE SCALE GENOMIC DNA]</scope>
    <source>
        <strain evidence="5 6">R1b54</strain>
    </source>
</reference>
<dbReference type="Gene3D" id="3.40.50.880">
    <property type="match status" value="1"/>
</dbReference>
<dbReference type="InterPro" id="IPR002818">
    <property type="entry name" value="DJ-1/PfpI"/>
</dbReference>
<gene>
    <name evidence="5" type="ORF">I0D00_03610</name>
</gene>
<dbReference type="Proteomes" id="UP001196601">
    <property type="component" value="Unassembled WGS sequence"/>
</dbReference>
<dbReference type="PROSITE" id="PS01124">
    <property type="entry name" value="HTH_ARAC_FAMILY_2"/>
    <property type="match status" value="1"/>
</dbReference>
<protein>
    <submittedName>
        <fullName evidence="5">GlxA family transcriptional regulator</fullName>
    </submittedName>
</protein>
<dbReference type="Gene3D" id="1.10.10.60">
    <property type="entry name" value="Homeodomain-like"/>
    <property type="match status" value="1"/>
</dbReference>
<evidence type="ECO:0000313" key="5">
    <source>
        <dbReference type="EMBL" id="MBS7661038.1"/>
    </source>
</evidence>
<keyword evidence="6" id="KW-1185">Reference proteome</keyword>
<evidence type="ECO:0000256" key="3">
    <source>
        <dbReference type="ARBA" id="ARBA00023163"/>
    </source>
</evidence>
<dbReference type="RefSeq" id="WP_213638385.1">
    <property type="nucleotide sequence ID" value="NZ_JADPMV010000001.1"/>
</dbReference>
<dbReference type="SUPFAM" id="SSF46689">
    <property type="entry name" value="Homeodomain-like"/>
    <property type="match status" value="2"/>
</dbReference>
<organism evidence="5 6">
    <name type="scientific">Pseudomonas lalucatii</name>
    <dbReference type="NCBI Taxonomy" id="1424203"/>
    <lineage>
        <taxon>Bacteria</taxon>
        <taxon>Pseudomonadati</taxon>
        <taxon>Pseudomonadota</taxon>
        <taxon>Gammaproteobacteria</taxon>
        <taxon>Pseudomonadales</taxon>
        <taxon>Pseudomonadaceae</taxon>
        <taxon>Pseudomonas</taxon>
    </lineage>
</organism>
<dbReference type="PANTHER" id="PTHR43130">
    <property type="entry name" value="ARAC-FAMILY TRANSCRIPTIONAL REGULATOR"/>
    <property type="match status" value="1"/>
</dbReference>
<evidence type="ECO:0000256" key="1">
    <source>
        <dbReference type="ARBA" id="ARBA00023015"/>
    </source>
</evidence>
<dbReference type="InterPro" id="IPR018060">
    <property type="entry name" value="HTH_AraC"/>
</dbReference>
<dbReference type="InterPro" id="IPR018062">
    <property type="entry name" value="HTH_AraC-typ_CS"/>
</dbReference>
<dbReference type="EMBL" id="JADPMV010000001">
    <property type="protein sequence ID" value="MBS7661038.1"/>
    <property type="molecule type" value="Genomic_DNA"/>
</dbReference>
<keyword evidence="1" id="KW-0805">Transcription regulation</keyword>
<dbReference type="CDD" id="cd03136">
    <property type="entry name" value="GATase1_AraC_ArgR_like"/>
    <property type="match status" value="1"/>
</dbReference>
<evidence type="ECO:0000259" key="4">
    <source>
        <dbReference type="PROSITE" id="PS01124"/>
    </source>
</evidence>
<evidence type="ECO:0000313" key="6">
    <source>
        <dbReference type="Proteomes" id="UP001196601"/>
    </source>
</evidence>
<keyword evidence="3" id="KW-0804">Transcription</keyword>
<dbReference type="PROSITE" id="PS00041">
    <property type="entry name" value="HTH_ARAC_FAMILY_1"/>
    <property type="match status" value="1"/>
</dbReference>
<evidence type="ECO:0000256" key="2">
    <source>
        <dbReference type="ARBA" id="ARBA00023125"/>
    </source>
</evidence>
<dbReference type="SMART" id="SM00342">
    <property type="entry name" value="HTH_ARAC"/>
    <property type="match status" value="1"/>
</dbReference>
<dbReference type="InterPro" id="IPR029062">
    <property type="entry name" value="Class_I_gatase-like"/>
</dbReference>
<sequence length="335" mass="37311">MSAYQALKQPAEVAIQSIGFLLTDNFSLITLAAVLEPLRRANQFSGSDLYRWRTLTMDGRPVRANSGMLVSPDGAATSEDDLDALIICGAENIQRCCDPEQIRLLQRHADQGTHLGSLGSGSWLLANAGLLDGYECCTSWEYRVDMQEAFPGIVLSTRHFVLDRDRYTAGNGSDGADMMLQLIMRSHGPVLAEAISDTLVLERIRSEQVPQRLTLRQTMGSSQPKLQEAIGLMEANLEEPIELVKLASFVGLSRRQLERIFCQHVQCSPSRYYLKLRLLQARQLLKQTTLSILDIASSCGFVSAQHFSKCYREHFGSAPSIERQGRAQRLRAVVH</sequence>
<keyword evidence="2" id="KW-0238">DNA-binding</keyword>
<dbReference type="PANTHER" id="PTHR43130:SF3">
    <property type="entry name" value="HTH-TYPE TRANSCRIPTIONAL REGULATOR RV1931C"/>
    <property type="match status" value="1"/>
</dbReference>
<name>A0ABS5PY75_9PSED</name>
<comment type="caution">
    <text evidence="5">The sequence shown here is derived from an EMBL/GenBank/DDBJ whole genome shotgun (WGS) entry which is preliminary data.</text>
</comment>
<feature type="domain" description="HTH araC/xylS-type" evidence="4">
    <location>
        <begin position="227"/>
        <end position="325"/>
    </location>
</feature>
<dbReference type="InterPro" id="IPR009057">
    <property type="entry name" value="Homeodomain-like_sf"/>
</dbReference>
<accession>A0ABS5PY75</accession>
<dbReference type="Pfam" id="PF12833">
    <property type="entry name" value="HTH_18"/>
    <property type="match status" value="1"/>
</dbReference>
<dbReference type="SUPFAM" id="SSF52317">
    <property type="entry name" value="Class I glutamine amidotransferase-like"/>
    <property type="match status" value="1"/>
</dbReference>